<evidence type="ECO:0000313" key="13">
    <source>
        <dbReference type="Proteomes" id="UP000704712"/>
    </source>
</evidence>
<keyword evidence="6" id="KW-0067">ATP-binding</keyword>
<dbReference type="InterPro" id="IPR003593">
    <property type="entry name" value="AAA+_ATPase"/>
</dbReference>
<dbReference type="Pfam" id="PF00005">
    <property type="entry name" value="ABC_tran"/>
    <property type="match status" value="2"/>
</dbReference>
<name>A0A8S9UWT5_PHYIN</name>
<evidence type="ECO:0000256" key="1">
    <source>
        <dbReference type="ARBA" id="ARBA00004128"/>
    </source>
</evidence>
<evidence type="ECO:0000256" key="4">
    <source>
        <dbReference type="ARBA" id="ARBA00022737"/>
    </source>
</evidence>
<dbReference type="InterPro" id="IPR011527">
    <property type="entry name" value="ABC1_TM_dom"/>
</dbReference>
<feature type="domain" description="ABC transmembrane type-1" evidence="11">
    <location>
        <begin position="132"/>
        <end position="412"/>
    </location>
</feature>
<keyword evidence="2" id="KW-0813">Transport</keyword>
<feature type="transmembrane region" description="Helical" evidence="9">
    <location>
        <begin position="699"/>
        <end position="723"/>
    </location>
</feature>
<organism evidence="12 13">
    <name type="scientific">Phytophthora infestans</name>
    <name type="common">Potato late blight agent</name>
    <name type="synonym">Botrytis infestans</name>
    <dbReference type="NCBI Taxonomy" id="4787"/>
    <lineage>
        <taxon>Eukaryota</taxon>
        <taxon>Sar</taxon>
        <taxon>Stramenopiles</taxon>
        <taxon>Oomycota</taxon>
        <taxon>Peronosporomycetes</taxon>
        <taxon>Peronosporales</taxon>
        <taxon>Peronosporaceae</taxon>
        <taxon>Phytophthora</taxon>
    </lineage>
</organism>
<keyword evidence="8 9" id="KW-0472">Membrane</keyword>
<feature type="transmembrane region" description="Helical" evidence="9">
    <location>
        <begin position="268"/>
        <end position="294"/>
    </location>
</feature>
<dbReference type="PROSITE" id="PS50929">
    <property type="entry name" value="ABC_TM1F"/>
    <property type="match status" value="2"/>
</dbReference>
<dbReference type="InterPro" id="IPR027417">
    <property type="entry name" value="P-loop_NTPase"/>
</dbReference>
<dbReference type="Gene3D" id="3.40.50.300">
    <property type="entry name" value="P-loop containing nucleotide triphosphate hydrolases"/>
    <property type="match status" value="2"/>
</dbReference>
<keyword evidence="4" id="KW-0677">Repeat</keyword>
<dbReference type="PANTHER" id="PTHR24223:SF443">
    <property type="entry name" value="MULTIDRUG-RESISTANCE LIKE PROTEIN 1, ISOFORM I"/>
    <property type="match status" value="1"/>
</dbReference>
<dbReference type="GO" id="GO:0140359">
    <property type="term" value="F:ABC-type transporter activity"/>
    <property type="evidence" value="ECO:0007669"/>
    <property type="project" value="InterPro"/>
</dbReference>
<feature type="transmembrane region" description="Helical" evidence="9">
    <location>
        <begin position="167"/>
        <end position="184"/>
    </location>
</feature>
<dbReference type="InterPro" id="IPR003439">
    <property type="entry name" value="ABC_transporter-like_ATP-bd"/>
</dbReference>
<keyword evidence="5" id="KW-0547">Nucleotide-binding</keyword>
<feature type="transmembrane region" description="Helical" evidence="9">
    <location>
        <begin position="226"/>
        <end position="248"/>
    </location>
</feature>
<feature type="domain" description="ABC transporter" evidence="10">
    <location>
        <begin position="424"/>
        <end position="654"/>
    </location>
</feature>
<dbReference type="PROSITE" id="PS50893">
    <property type="entry name" value="ABC_TRANSPORTER_2"/>
    <property type="match status" value="2"/>
</dbReference>
<feature type="domain" description="ABC transporter" evidence="10">
    <location>
        <begin position="978"/>
        <end position="1239"/>
    </location>
</feature>
<dbReference type="FunFam" id="3.40.50.300:FF:000630">
    <property type="entry name" value="ATP-binding cassette (ABC) transporter, putative"/>
    <property type="match status" value="1"/>
</dbReference>
<gene>
    <name evidence="12" type="ORF">GN958_ATG05265</name>
</gene>
<evidence type="ECO:0000259" key="11">
    <source>
        <dbReference type="PROSITE" id="PS50929"/>
    </source>
</evidence>
<feature type="domain" description="ABC transmembrane type-1" evidence="11">
    <location>
        <begin position="699"/>
        <end position="856"/>
    </location>
</feature>
<dbReference type="PANTHER" id="PTHR24223">
    <property type="entry name" value="ATP-BINDING CASSETTE SUB-FAMILY C"/>
    <property type="match status" value="1"/>
</dbReference>
<evidence type="ECO:0000259" key="10">
    <source>
        <dbReference type="PROSITE" id="PS50893"/>
    </source>
</evidence>
<dbReference type="InterPro" id="IPR036640">
    <property type="entry name" value="ABC1_TM_sf"/>
</dbReference>
<dbReference type="FunFam" id="1.20.1560.10:FF:000584">
    <property type="entry name" value="Uncharacterized protein"/>
    <property type="match status" value="1"/>
</dbReference>
<evidence type="ECO:0000256" key="3">
    <source>
        <dbReference type="ARBA" id="ARBA00022692"/>
    </source>
</evidence>
<dbReference type="SMART" id="SM00382">
    <property type="entry name" value="AAA"/>
    <property type="match status" value="2"/>
</dbReference>
<dbReference type="EMBL" id="JAACNO010000723">
    <property type="protein sequence ID" value="KAF4145556.1"/>
    <property type="molecule type" value="Genomic_DNA"/>
</dbReference>
<dbReference type="GO" id="GO:0005524">
    <property type="term" value="F:ATP binding"/>
    <property type="evidence" value="ECO:0007669"/>
    <property type="project" value="UniProtKB-KW"/>
</dbReference>
<evidence type="ECO:0000256" key="2">
    <source>
        <dbReference type="ARBA" id="ARBA00022448"/>
    </source>
</evidence>
<dbReference type="GO" id="GO:0016887">
    <property type="term" value="F:ATP hydrolysis activity"/>
    <property type="evidence" value="ECO:0007669"/>
    <property type="project" value="InterPro"/>
</dbReference>
<dbReference type="GO" id="GO:0005774">
    <property type="term" value="C:vacuolar membrane"/>
    <property type="evidence" value="ECO:0007669"/>
    <property type="project" value="UniProtKB-SubCell"/>
</dbReference>
<dbReference type="Pfam" id="PF00664">
    <property type="entry name" value="ABC_membrane"/>
    <property type="match status" value="2"/>
</dbReference>
<dbReference type="AlphaFoldDB" id="A0A8S9UWT5"/>
<evidence type="ECO:0000256" key="9">
    <source>
        <dbReference type="SAM" id="Phobius"/>
    </source>
</evidence>
<feature type="transmembrane region" description="Helical" evidence="9">
    <location>
        <begin position="783"/>
        <end position="810"/>
    </location>
</feature>
<protein>
    <submittedName>
        <fullName evidence="12">ABC transporter</fullName>
    </submittedName>
</protein>
<comment type="caution">
    <text evidence="12">The sequence shown here is derived from an EMBL/GenBank/DDBJ whole genome shotgun (WGS) entry which is preliminary data.</text>
</comment>
<evidence type="ECO:0000256" key="7">
    <source>
        <dbReference type="ARBA" id="ARBA00022989"/>
    </source>
</evidence>
<evidence type="ECO:0000256" key="8">
    <source>
        <dbReference type="ARBA" id="ARBA00023136"/>
    </source>
</evidence>
<comment type="subcellular location">
    <subcellularLocation>
        <location evidence="1">Vacuole membrane</location>
        <topology evidence="1">Multi-pass membrane protein</topology>
    </subcellularLocation>
</comment>
<sequence>MHGPFDTDGNSVGAGARCRVRCRSYSSPHSGAWSRTSLTPENPANVSVESRACLVDESSASWLSRLGFLFVEPLVALGGRHRLRLQDLWKLDSENTAEQAERRFRAVYSASGQLMTAILRTEWRAIVCSGGLGLCSATSACCVSVMLFKLLTAAMDPESEHKSVLELLLLLVGIHVSVMLAVLFDRHARFRMFKAQLRVVASIRALVFAKSVQRPVKGRHGTSTSIAAIATLYSSNLVQVSWLLIRFHDMWTSTLQLSVLLFILHRTLQTSAIVILSSLAVIIIGLSVLTALSARMLQWYTKKRAKTLAAVNECFKGIQSIKLYAWEDKILSKIMSARRKEEKRKLWEAAFRILRCCCVLEAPAFASVAIFTSLAARAGFFSPATVFTALILIDHVQVELHGLIMGIRVLIDGQVGLRKIDHYLRYCEKFANDTTVETEPKTYTDGVVGGCNGKRELVVIHGKAGAGKTSLLTGFLGDVACVTGNVYLSPHYKVAYCSEQPWLQTLSIRDKVLFGYPFDEAKYYRVLDACCLLEDLESLPDGDDTMIGPKGINLSGGQNSRIALARTLYSDADIYLLDRPLASADAIVQSDVFRKCFLELLRYKTIIVATHNPEVVESGFVDRLWYVNETAVSETCRGGHTGKTSRRARRLADIPPWRTGRNKEKMDEEYSSFAMDDQQIQECWSNMTWTYVDMWKATVVYGLLSAGAFVLLLVSCAVIFYMLSRRAKSIFSDMTQSLLRAPVSVLYQTPIGEILARYSTDMQIIDGLMSFPLVFMFRSTASIAAALGTMCYLLGTTGAIFTALTAYLCLGMVDKCLFAQVYSLRAELEAADLNFVSETLDGAAIIRSFGADQVERVCLHHGKMVDDRSRIATVVEVFTHWLYIRCSLLVAVFLFCLALLLAHGGLQASTLGLMLHCIYSVQRDFVSFSVGILNSSVNMFSIANLKKFQHIPPEEHVEQNGVQRRLSAPRQWPTTGAVVFDHVFFRYEKTQEGSDLSTCALKDVTFSVAGGEKIGVVGITGSGKSSLAMAMLQMHSLPYGRILIDGVDISRLQLRDLRSRICIIPQTPLFYRCSIRRYLDPFKEFDDDALWGVLAKTGLCVTPGPVTDSGKVSEGGGYTGESSSRVIVTNLDVRLVENGENWSMGERQMLVLARSLLKPARVLILDEAFSSVDQECDKKLLTVVGKEFANSTIFLITHRLDQVLGFDRILVMQDGTVAECGAAEYLVTDPDSAFYEFLETTLLTF</sequence>
<reference evidence="12" key="1">
    <citation type="submission" date="2020-03" db="EMBL/GenBank/DDBJ databases">
        <title>Hybrid Assembly of Korean Phytophthora infestans isolates.</title>
        <authorList>
            <person name="Prokchorchik M."/>
            <person name="Lee Y."/>
            <person name="Seo J."/>
            <person name="Cho J.-H."/>
            <person name="Park Y.-E."/>
            <person name="Jang D.-C."/>
            <person name="Im J.-S."/>
            <person name="Choi J.-G."/>
            <person name="Park H.-J."/>
            <person name="Lee G.-B."/>
            <person name="Lee Y.-G."/>
            <person name="Hong S.-Y."/>
            <person name="Cho K."/>
            <person name="Sohn K.H."/>
        </authorList>
    </citation>
    <scope>NUCLEOTIDE SEQUENCE</scope>
    <source>
        <strain evidence="12">KR_2_A2</strain>
    </source>
</reference>
<proteinExistence type="predicted"/>
<dbReference type="InterPro" id="IPR050173">
    <property type="entry name" value="ABC_transporter_C-like"/>
</dbReference>
<dbReference type="SUPFAM" id="SSF90123">
    <property type="entry name" value="ABC transporter transmembrane region"/>
    <property type="match status" value="2"/>
</dbReference>
<accession>A0A8S9UWT5</accession>
<evidence type="ECO:0000256" key="5">
    <source>
        <dbReference type="ARBA" id="ARBA00022741"/>
    </source>
</evidence>
<feature type="transmembrane region" description="Helical" evidence="9">
    <location>
        <begin position="125"/>
        <end position="147"/>
    </location>
</feature>
<feature type="transmembrane region" description="Helical" evidence="9">
    <location>
        <begin position="882"/>
        <end position="905"/>
    </location>
</feature>
<dbReference type="Proteomes" id="UP000704712">
    <property type="component" value="Unassembled WGS sequence"/>
</dbReference>
<evidence type="ECO:0000313" key="12">
    <source>
        <dbReference type="EMBL" id="KAF4145556.1"/>
    </source>
</evidence>
<keyword evidence="3 9" id="KW-0812">Transmembrane</keyword>
<dbReference type="Gene3D" id="1.20.1560.10">
    <property type="entry name" value="ABC transporter type 1, transmembrane domain"/>
    <property type="match status" value="2"/>
</dbReference>
<dbReference type="SUPFAM" id="SSF52540">
    <property type="entry name" value="P-loop containing nucleoside triphosphate hydrolases"/>
    <property type="match status" value="2"/>
</dbReference>
<evidence type="ECO:0000256" key="6">
    <source>
        <dbReference type="ARBA" id="ARBA00022840"/>
    </source>
</evidence>
<keyword evidence="7 9" id="KW-1133">Transmembrane helix</keyword>